<dbReference type="AlphaFoldDB" id="A0A6C0KNB8"/>
<protein>
    <submittedName>
        <fullName evidence="1">Uncharacterized protein</fullName>
    </submittedName>
</protein>
<organism evidence="1">
    <name type="scientific">viral metagenome</name>
    <dbReference type="NCBI Taxonomy" id="1070528"/>
    <lineage>
        <taxon>unclassified sequences</taxon>
        <taxon>metagenomes</taxon>
        <taxon>organismal metagenomes</taxon>
    </lineage>
</organism>
<accession>A0A6C0KNB8</accession>
<sequence length="149" mass="16571">MGDPGVGTYVRYWLHYNNLASSFYKQFGAARKVRDDYEKKVISILQKNGMENATIQINGGNLHVVDKREPNPLTLSKIEYLLHQYYHHNGRKDETLDIMTFLKANRGYTINKSLKQSNLPRTGTATAATATTATATATAPAATATHSTH</sequence>
<name>A0A6C0KNB8_9ZZZZ</name>
<reference evidence="1" key="1">
    <citation type="journal article" date="2020" name="Nature">
        <title>Giant virus diversity and host interactions through global metagenomics.</title>
        <authorList>
            <person name="Schulz F."/>
            <person name="Roux S."/>
            <person name="Paez-Espino D."/>
            <person name="Jungbluth S."/>
            <person name="Walsh D.A."/>
            <person name="Denef V.J."/>
            <person name="McMahon K.D."/>
            <person name="Konstantinidis K.T."/>
            <person name="Eloe-Fadrosh E.A."/>
            <person name="Kyrpides N.C."/>
            <person name="Woyke T."/>
        </authorList>
    </citation>
    <scope>NUCLEOTIDE SEQUENCE</scope>
    <source>
        <strain evidence="1">GVMAG-S-3300013006-158</strain>
    </source>
</reference>
<proteinExistence type="predicted"/>
<evidence type="ECO:0000313" key="1">
    <source>
        <dbReference type="EMBL" id="QHU18646.1"/>
    </source>
</evidence>
<dbReference type="EMBL" id="MN740936">
    <property type="protein sequence ID" value="QHU18646.1"/>
    <property type="molecule type" value="Genomic_DNA"/>
</dbReference>